<dbReference type="Proteomes" id="UP000464657">
    <property type="component" value="Chromosome"/>
</dbReference>
<dbReference type="RefSeq" id="WP_160130906.1">
    <property type="nucleotide sequence ID" value="NZ_CP019288.1"/>
</dbReference>
<dbReference type="AlphaFoldDB" id="A0A7L4ZP16"/>
<dbReference type="OrthoDB" id="1454159at2"/>
<accession>A0A7L4ZP16</accession>
<gene>
    <name evidence="1" type="ORF">IMCC3317_37470</name>
</gene>
<reference evidence="1 2" key="1">
    <citation type="journal article" date="2013" name="Int. J. Syst. Evol. Microbiol.">
        <title>Kordia antarctica sp. nov., isolated from Antarctic seawater.</title>
        <authorList>
            <person name="Baek K."/>
            <person name="Choi A."/>
            <person name="Kang I."/>
            <person name="Lee K."/>
            <person name="Cho J.C."/>
        </authorList>
    </citation>
    <scope>NUCLEOTIDE SEQUENCE [LARGE SCALE GENOMIC DNA]</scope>
    <source>
        <strain evidence="1 2">IMCC3317</strain>
    </source>
</reference>
<sequence>MKKKSILKLKLKKTAVSALNVDSVKGGFGDSVYLCESENNFCETINATRCYGNLNCGLFQATMNDC</sequence>
<proteinExistence type="predicted"/>
<keyword evidence="2" id="KW-1185">Reference proteome</keyword>
<protein>
    <submittedName>
        <fullName evidence="1">Uncharacterized protein</fullName>
    </submittedName>
</protein>
<organism evidence="1 2">
    <name type="scientific">Kordia antarctica</name>
    <dbReference type="NCBI Taxonomy" id="1218801"/>
    <lineage>
        <taxon>Bacteria</taxon>
        <taxon>Pseudomonadati</taxon>
        <taxon>Bacteroidota</taxon>
        <taxon>Flavobacteriia</taxon>
        <taxon>Flavobacteriales</taxon>
        <taxon>Flavobacteriaceae</taxon>
        <taxon>Kordia</taxon>
    </lineage>
</organism>
<dbReference type="EMBL" id="CP019288">
    <property type="protein sequence ID" value="QHI38355.1"/>
    <property type="molecule type" value="Genomic_DNA"/>
</dbReference>
<dbReference type="KEGG" id="kan:IMCC3317_37470"/>
<evidence type="ECO:0000313" key="2">
    <source>
        <dbReference type="Proteomes" id="UP000464657"/>
    </source>
</evidence>
<name>A0A7L4ZP16_9FLAO</name>
<evidence type="ECO:0000313" key="1">
    <source>
        <dbReference type="EMBL" id="QHI38355.1"/>
    </source>
</evidence>